<evidence type="ECO:0000313" key="5">
    <source>
        <dbReference type="Proteomes" id="UP000317318"/>
    </source>
</evidence>
<dbReference type="AlphaFoldDB" id="A0A517R4R9"/>
<reference evidence="4 5" key="1">
    <citation type="submission" date="2019-02" db="EMBL/GenBank/DDBJ databases">
        <title>Deep-cultivation of Planctomycetes and their phenomic and genomic characterization uncovers novel biology.</title>
        <authorList>
            <person name="Wiegand S."/>
            <person name="Jogler M."/>
            <person name="Boedeker C."/>
            <person name="Pinto D."/>
            <person name="Vollmers J."/>
            <person name="Rivas-Marin E."/>
            <person name="Kohn T."/>
            <person name="Peeters S.H."/>
            <person name="Heuer A."/>
            <person name="Rast P."/>
            <person name="Oberbeckmann S."/>
            <person name="Bunk B."/>
            <person name="Jeske O."/>
            <person name="Meyerdierks A."/>
            <person name="Storesund J.E."/>
            <person name="Kallscheuer N."/>
            <person name="Luecker S."/>
            <person name="Lage O.M."/>
            <person name="Pohl T."/>
            <person name="Merkel B.J."/>
            <person name="Hornburger P."/>
            <person name="Mueller R.-W."/>
            <person name="Bruemmer F."/>
            <person name="Labrenz M."/>
            <person name="Spormann A.M."/>
            <person name="Op den Camp H."/>
            <person name="Overmann J."/>
            <person name="Amann R."/>
            <person name="Jetten M.S.M."/>
            <person name="Mascher T."/>
            <person name="Medema M.H."/>
            <person name="Devos D.P."/>
            <person name="Kaster A.-K."/>
            <person name="Ovreas L."/>
            <person name="Rohde M."/>
            <person name="Galperin M.Y."/>
            <person name="Jogler C."/>
        </authorList>
    </citation>
    <scope>NUCLEOTIDE SEQUENCE [LARGE SCALE GENOMIC DNA]</scope>
    <source>
        <strain evidence="4 5">Pan189</strain>
    </source>
</reference>
<dbReference type="InterPro" id="IPR002372">
    <property type="entry name" value="PQQ_rpt_dom"/>
</dbReference>
<dbReference type="Proteomes" id="UP000317318">
    <property type="component" value="Chromosome"/>
</dbReference>
<proteinExistence type="predicted"/>
<dbReference type="InterPro" id="IPR011047">
    <property type="entry name" value="Quinoprotein_ADH-like_sf"/>
</dbReference>
<keyword evidence="5" id="KW-1185">Reference proteome</keyword>
<organism evidence="4 5">
    <name type="scientific">Stratiformator vulcanicus</name>
    <dbReference type="NCBI Taxonomy" id="2527980"/>
    <lineage>
        <taxon>Bacteria</taxon>
        <taxon>Pseudomonadati</taxon>
        <taxon>Planctomycetota</taxon>
        <taxon>Planctomycetia</taxon>
        <taxon>Planctomycetales</taxon>
        <taxon>Planctomycetaceae</taxon>
        <taxon>Stratiformator</taxon>
    </lineage>
</organism>
<dbReference type="RefSeq" id="WP_145364925.1">
    <property type="nucleotide sequence ID" value="NZ_CP036268.1"/>
</dbReference>
<feature type="chain" id="PRO_5022004963" evidence="2">
    <location>
        <begin position="20"/>
        <end position="522"/>
    </location>
</feature>
<dbReference type="KEGG" id="svp:Pan189_32590"/>
<keyword evidence="2" id="KW-0732">Signal</keyword>
<sequence length="522" mass="54407" precursor="true">MRWLIAFSVLSLASCSASGAIVTGTISEVGEGQLTISAADGSGSQTLQVPTRTRIELDDKSAKLSDLRPGFQVKISASRKGEARLILATSAGAPAASNTPPPGSPRTPVASPGFQAGPAPPTDGSDEWPQFGGPNRDNRSATTGINENWPADGPPRLWTISGLGEGYSSVSVVGDRVFTIGTKGGQETVFALDLASGRAVWSTPIGTVYKDGQGNGPRSTPTYDNGKLYCLGANGDLARIDAASGQIDWNLNILQKFGGQNIVWGISESPLVDGDTVVVTPGSQNGQGTVVGLNKESGATSWTCSIPGNPQPSYSSPIKLSSGGNFGAGGLNQYVVFTSKGLVGISVENAMPLWGDDSASNGTANCSIPLQFGSSVFYSSDYGTGGSLVRINNRGGGFQAAVAFHTDDLKNHHGGMAIDGDYVYGTSGDAGILACVDLNNGQTIWRDRSVGKGATIYVDGKLIVRSERGPVALVRATSNGYEEMARFDQPERSGRPAWPHPVVAKGRLFLRDQDKLLCFNVK</sequence>
<feature type="domain" description="Pyrrolo-quinoline quinone repeat" evidence="3">
    <location>
        <begin position="187"/>
        <end position="446"/>
    </location>
</feature>
<dbReference type="OrthoDB" id="229752at2"/>
<dbReference type="InterPro" id="IPR015943">
    <property type="entry name" value="WD40/YVTN_repeat-like_dom_sf"/>
</dbReference>
<accession>A0A517R4R9</accession>
<name>A0A517R4R9_9PLAN</name>
<dbReference type="PANTHER" id="PTHR34512">
    <property type="entry name" value="CELL SURFACE PROTEIN"/>
    <property type="match status" value="1"/>
</dbReference>
<evidence type="ECO:0000256" key="2">
    <source>
        <dbReference type="SAM" id="SignalP"/>
    </source>
</evidence>
<dbReference type="Gene3D" id="2.40.10.480">
    <property type="match status" value="1"/>
</dbReference>
<dbReference type="SUPFAM" id="SSF50998">
    <property type="entry name" value="Quinoprotein alcohol dehydrogenase-like"/>
    <property type="match status" value="1"/>
</dbReference>
<evidence type="ECO:0000259" key="3">
    <source>
        <dbReference type="Pfam" id="PF13360"/>
    </source>
</evidence>
<gene>
    <name evidence="4" type="ORF">Pan189_32590</name>
</gene>
<dbReference type="EMBL" id="CP036268">
    <property type="protein sequence ID" value="QDT38860.1"/>
    <property type="molecule type" value="Genomic_DNA"/>
</dbReference>
<dbReference type="PANTHER" id="PTHR34512:SF30">
    <property type="entry name" value="OUTER MEMBRANE PROTEIN ASSEMBLY FACTOR BAMB"/>
    <property type="match status" value="1"/>
</dbReference>
<evidence type="ECO:0000313" key="4">
    <source>
        <dbReference type="EMBL" id="QDT38860.1"/>
    </source>
</evidence>
<dbReference type="Pfam" id="PF13360">
    <property type="entry name" value="PQQ_2"/>
    <property type="match status" value="1"/>
</dbReference>
<feature type="signal peptide" evidence="2">
    <location>
        <begin position="1"/>
        <end position="19"/>
    </location>
</feature>
<dbReference type="PROSITE" id="PS51257">
    <property type="entry name" value="PROKAR_LIPOPROTEIN"/>
    <property type="match status" value="1"/>
</dbReference>
<protein>
    <submittedName>
        <fullName evidence="4">Outer membrane biogenesis protein BamB</fullName>
    </submittedName>
</protein>
<evidence type="ECO:0000256" key="1">
    <source>
        <dbReference type="SAM" id="MobiDB-lite"/>
    </source>
</evidence>
<feature type="region of interest" description="Disordered" evidence="1">
    <location>
        <begin position="91"/>
        <end position="153"/>
    </location>
</feature>
<dbReference type="Gene3D" id="2.130.10.10">
    <property type="entry name" value="YVTN repeat-like/Quinoprotein amine dehydrogenase"/>
    <property type="match status" value="1"/>
</dbReference>